<keyword evidence="1" id="KW-0472">Membrane</keyword>
<feature type="transmembrane region" description="Helical" evidence="1">
    <location>
        <begin position="61"/>
        <end position="82"/>
    </location>
</feature>
<evidence type="ECO:0000313" key="2">
    <source>
        <dbReference type="EMBL" id="TYL93428.1"/>
    </source>
</evidence>
<feature type="transmembrane region" description="Helical" evidence="1">
    <location>
        <begin position="30"/>
        <end position="49"/>
    </location>
</feature>
<dbReference type="Proteomes" id="UP000324758">
    <property type="component" value="Unassembled WGS sequence"/>
</dbReference>
<dbReference type="AlphaFoldDB" id="A0A5D3KFD4"/>
<dbReference type="EMBL" id="VSSS01000032">
    <property type="protein sequence ID" value="TYL93428.1"/>
    <property type="molecule type" value="Genomic_DNA"/>
</dbReference>
<organism evidence="2 3">
    <name type="scientific">Bradyrhizobium rifense</name>
    <dbReference type="NCBI Taxonomy" id="515499"/>
    <lineage>
        <taxon>Bacteria</taxon>
        <taxon>Pseudomonadati</taxon>
        <taxon>Pseudomonadota</taxon>
        <taxon>Alphaproteobacteria</taxon>
        <taxon>Hyphomicrobiales</taxon>
        <taxon>Nitrobacteraceae</taxon>
        <taxon>Bradyrhizobium</taxon>
    </lineage>
</organism>
<dbReference type="RefSeq" id="WP_148774189.1">
    <property type="nucleotide sequence ID" value="NZ_VSSS01000032.1"/>
</dbReference>
<reference evidence="2 3" key="1">
    <citation type="submission" date="2019-08" db="EMBL/GenBank/DDBJ databases">
        <title>Bradyrhizobium hipponensis sp. nov., a rhizobium isolated from a Lupinus angustifolius root nodule in Tunisia.</title>
        <authorList>
            <person name="Off K."/>
            <person name="Rejili M."/>
            <person name="Mars M."/>
            <person name="Brachmann A."/>
            <person name="Marin M."/>
        </authorList>
    </citation>
    <scope>NUCLEOTIDE SEQUENCE [LARGE SCALE GENOMIC DNA]</scope>
    <source>
        <strain evidence="2 3">CTAW71</strain>
    </source>
</reference>
<comment type="caution">
    <text evidence="2">The sequence shown here is derived from an EMBL/GenBank/DDBJ whole genome shotgun (WGS) entry which is preliminary data.</text>
</comment>
<accession>A0A5D3KFD4</accession>
<protein>
    <submittedName>
        <fullName evidence="2">Uncharacterized protein</fullName>
    </submittedName>
</protein>
<keyword evidence="1" id="KW-1133">Transmembrane helix</keyword>
<keyword evidence="1" id="KW-0812">Transmembrane</keyword>
<dbReference type="OrthoDB" id="5197449at2"/>
<proteinExistence type="predicted"/>
<keyword evidence="3" id="KW-1185">Reference proteome</keyword>
<sequence length="207" mass="23580">MDNDERKNIIEIWKAVVGVQQHFNEIEMKVRGLFITIVVAIAAAQGFLIEKKLSVSIGRCTILYANVMPWLGILATYLFYFVDRHWYHRLLMGSILHGGSIEQKYANEIPELALGAKISEQSPVELKNWLARKVADLVVSDERWVKQKRLHSDAKIEFFYKSIALLFFCWFVATVLFAGVLVDQQTLFEKLLKLHPPASSAVTSATP</sequence>
<name>A0A5D3KFD4_9BRAD</name>
<evidence type="ECO:0000313" key="3">
    <source>
        <dbReference type="Proteomes" id="UP000324758"/>
    </source>
</evidence>
<feature type="transmembrane region" description="Helical" evidence="1">
    <location>
        <begin position="158"/>
        <end position="182"/>
    </location>
</feature>
<gene>
    <name evidence="2" type="ORF">FXB40_21600</name>
</gene>
<evidence type="ECO:0000256" key="1">
    <source>
        <dbReference type="SAM" id="Phobius"/>
    </source>
</evidence>